<organism evidence="2 3">
    <name type="scientific">Macrolepiota fuliginosa MF-IS2</name>
    <dbReference type="NCBI Taxonomy" id="1400762"/>
    <lineage>
        <taxon>Eukaryota</taxon>
        <taxon>Fungi</taxon>
        <taxon>Dikarya</taxon>
        <taxon>Basidiomycota</taxon>
        <taxon>Agaricomycotina</taxon>
        <taxon>Agaricomycetes</taxon>
        <taxon>Agaricomycetidae</taxon>
        <taxon>Agaricales</taxon>
        <taxon>Agaricineae</taxon>
        <taxon>Agaricaceae</taxon>
        <taxon>Macrolepiota</taxon>
    </lineage>
</organism>
<evidence type="ECO:0000313" key="2">
    <source>
        <dbReference type="EMBL" id="KAF9448845.1"/>
    </source>
</evidence>
<accession>A0A9P5XDT5</accession>
<comment type="caution">
    <text evidence="2">The sequence shown here is derived from an EMBL/GenBank/DDBJ whole genome shotgun (WGS) entry which is preliminary data.</text>
</comment>
<gene>
    <name evidence="2" type="ORF">P691DRAFT_597624</name>
</gene>
<dbReference type="AlphaFoldDB" id="A0A9P5XDT5"/>
<name>A0A9P5XDT5_9AGAR</name>
<sequence length="114" mass="12660">MPRRPGLNKSYRPPPPSPGLEFTDVNSTLAATPIFASPLRFPTLQTLSRAATPPPKKTTSILPRTKSAIRIPERIPSPTRLSHHCHLIAPRVFLFLDDEPLTRAPLATYIHPPK</sequence>
<keyword evidence="3" id="KW-1185">Reference proteome</keyword>
<feature type="region of interest" description="Disordered" evidence="1">
    <location>
        <begin position="1"/>
        <end position="23"/>
    </location>
</feature>
<evidence type="ECO:0000313" key="3">
    <source>
        <dbReference type="Proteomes" id="UP000807342"/>
    </source>
</evidence>
<protein>
    <submittedName>
        <fullName evidence="2">Uncharacterized protein</fullName>
    </submittedName>
</protein>
<reference evidence="2" key="1">
    <citation type="submission" date="2020-11" db="EMBL/GenBank/DDBJ databases">
        <authorList>
            <consortium name="DOE Joint Genome Institute"/>
            <person name="Ahrendt S."/>
            <person name="Riley R."/>
            <person name="Andreopoulos W."/>
            <person name="Labutti K."/>
            <person name="Pangilinan J."/>
            <person name="Ruiz-Duenas F.J."/>
            <person name="Barrasa J.M."/>
            <person name="Sanchez-Garcia M."/>
            <person name="Camarero S."/>
            <person name="Miyauchi S."/>
            <person name="Serrano A."/>
            <person name="Linde D."/>
            <person name="Babiker R."/>
            <person name="Drula E."/>
            <person name="Ayuso-Fernandez I."/>
            <person name="Pacheco R."/>
            <person name="Padilla G."/>
            <person name="Ferreira P."/>
            <person name="Barriuso J."/>
            <person name="Kellner H."/>
            <person name="Castanera R."/>
            <person name="Alfaro M."/>
            <person name="Ramirez L."/>
            <person name="Pisabarro A.G."/>
            <person name="Kuo A."/>
            <person name="Tritt A."/>
            <person name="Lipzen A."/>
            <person name="He G."/>
            <person name="Yan M."/>
            <person name="Ng V."/>
            <person name="Cullen D."/>
            <person name="Martin F."/>
            <person name="Rosso M.-N."/>
            <person name="Henrissat B."/>
            <person name="Hibbett D."/>
            <person name="Martinez A.T."/>
            <person name="Grigoriev I.V."/>
        </authorList>
    </citation>
    <scope>NUCLEOTIDE SEQUENCE</scope>
    <source>
        <strain evidence="2">MF-IS2</strain>
    </source>
</reference>
<evidence type="ECO:0000256" key="1">
    <source>
        <dbReference type="SAM" id="MobiDB-lite"/>
    </source>
</evidence>
<dbReference type="EMBL" id="MU151148">
    <property type="protein sequence ID" value="KAF9448845.1"/>
    <property type="molecule type" value="Genomic_DNA"/>
</dbReference>
<proteinExistence type="predicted"/>
<dbReference type="Proteomes" id="UP000807342">
    <property type="component" value="Unassembled WGS sequence"/>
</dbReference>